<dbReference type="OrthoDB" id="45365at2759"/>
<dbReference type="Gene3D" id="2.120.10.80">
    <property type="entry name" value="Kelch-type beta propeller"/>
    <property type="match status" value="2"/>
</dbReference>
<keyword evidence="2" id="KW-1185">Reference proteome</keyword>
<dbReference type="Pfam" id="PF01344">
    <property type="entry name" value="Kelch_1"/>
    <property type="match status" value="1"/>
</dbReference>
<dbReference type="InterPro" id="IPR011043">
    <property type="entry name" value="Gal_Oxase/kelch_b-propeller"/>
</dbReference>
<organism evidence="1 2">
    <name type="scientific">Massariosphaeria phaeospora</name>
    <dbReference type="NCBI Taxonomy" id="100035"/>
    <lineage>
        <taxon>Eukaryota</taxon>
        <taxon>Fungi</taxon>
        <taxon>Dikarya</taxon>
        <taxon>Ascomycota</taxon>
        <taxon>Pezizomycotina</taxon>
        <taxon>Dothideomycetes</taxon>
        <taxon>Pleosporomycetidae</taxon>
        <taxon>Pleosporales</taxon>
        <taxon>Pleosporales incertae sedis</taxon>
        <taxon>Massariosphaeria</taxon>
    </lineage>
</organism>
<comment type="caution">
    <text evidence="1">The sequence shown here is derived from an EMBL/GenBank/DDBJ whole genome shotgun (WGS) entry which is preliminary data.</text>
</comment>
<evidence type="ECO:0000313" key="1">
    <source>
        <dbReference type="EMBL" id="KAF2872802.1"/>
    </source>
</evidence>
<dbReference type="SUPFAM" id="SSF50965">
    <property type="entry name" value="Galactose oxidase, central domain"/>
    <property type="match status" value="1"/>
</dbReference>
<dbReference type="Proteomes" id="UP000481861">
    <property type="component" value="Unassembled WGS sequence"/>
</dbReference>
<dbReference type="InterPro" id="IPR015915">
    <property type="entry name" value="Kelch-typ_b-propeller"/>
</dbReference>
<dbReference type="EMBL" id="JAADJZ010000009">
    <property type="protein sequence ID" value="KAF2872802.1"/>
    <property type="molecule type" value="Genomic_DNA"/>
</dbReference>
<sequence>MRQISHFEQSCEHDRQCYGLLDEEWALRLRVIYHTFKLPFTITPKNIMFTCTLNILLLQVTGLAFASPAYLRKRDPSWKSLEPIPLFPRQEHTTVFLPPSTIAILGGVIPNASYAVPMITTPLMQFYSIPDNTWSTKAAMPQALNHPNVAVVNGKLYLLGGLAEDRPDQPALRAWTAVTDSWEYDPSTGSWSKLADMPSGEARGTAAVGVYASKIYLAGGMTHLDLRPNGRTLTSSVVSIYDTVSGAWLEVPPQAKHLPEVRDHAGAAVIGSKMYVLGGRYIGQGGLRGTVYVLDLCDLAAGWKTAAGMMPTPRGGLAAGVVGNKVYTFGGEGNNATESGVFGQVEVYDTVEDQWASAGTMALPRHGTFAVGVEGKVYIPGGGLRRAGGSPTDAFDVFTF</sequence>
<protein>
    <submittedName>
        <fullName evidence="1">Kelch domain-containing protein</fullName>
    </submittedName>
</protein>
<evidence type="ECO:0000313" key="2">
    <source>
        <dbReference type="Proteomes" id="UP000481861"/>
    </source>
</evidence>
<dbReference type="Pfam" id="PF24681">
    <property type="entry name" value="Kelch_KLHDC2_KLHL20_DRC7"/>
    <property type="match status" value="1"/>
</dbReference>
<dbReference type="InterPro" id="IPR006652">
    <property type="entry name" value="Kelch_1"/>
</dbReference>
<proteinExistence type="predicted"/>
<dbReference type="SUPFAM" id="SSF117281">
    <property type="entry name" value="Kelch motif"/>
    <property type="match status" value="1"/>
</dbReference>
<accession>A0A7C8MGM5</accession>
<reference evidence="1 2" key="1">
    <citation type="submission" date="2020-01" db="EMBL/GenBank/DDBJ databases">
        <authorList>
            <consortium name="DOE Joint Genome Institute"/>
            <person name="Haridas S."/>
            <person name="Albert R."/>
            <person name="Binder M."/>
            <person name="Bloem J."/>
            <person name="Labutti K."/>
            <person name="Salamov A."/>
            <person name="Andreopoulos B."/>
            <person name="Baker S.E."/>
            <person name="Barry K."/>
            <person name="Bills G."/>
            <person name="Bluhm B.H."/>
            <person name="Cannon C."/>
            <person name="Castanera R."/>
            <person name="Culley D.E."/>
            <person name="Daum C."/>
            <person name="Ezra D."/>
            <person name="Gonzalez J.B."/>
            <person name="Henrissat B."/>
            <person name="Kuo A."/>
            <person name="Liang C."/>
            <person name="Lipzen A."/>
            <person name="Lutzoni F."/>
            <person name="Magnuson J."/>
            <person name="Mondo S."/>
            <person name="Nolan M."/>
            <person name="Ohm R."/>
            <person name="Pangilinan J."/>
            <person name="Park H.-J.H."/>
            <person name="Ramirez L."/>
            <person name="Alfaro M."/>
            <person name="Sun H."/>
            <person name="Tritt A."/>
            <person name="Yoshinaga Y."/>
            <person name="Zwiers L.-H.L."/>
            <person name="Turgeon B.G."/>
            <person name="Goodwin S.B."/>
            <person name="Spatafora J.W."/>
            <person name="Crous P.W."/>
            <person name="Grigoriev I.V."/>
        </authorList>
    </citation>
    <scope>NUCLEOTIDE SEQUENCE [LARGE SCALE GENOMIC DNA]</scope>
    <source>
        <strain evidence="1 2">CBS 611.86</strain>
    </source>
</reference>
<name>A0A7C8MGM5_9PLEO</name>
<dbReference type="SMART" id="SM00612">
    <property type="entry name" value="Kelch"/>
    <property type="match status" value="5"/>
</dbReference>
<dbReference type="PANTHER" id="PTHR45632:SF24">
    <property type="entry name" value="GALACTOSE OXIDASE"/>
    <property type="match status" value="1"/>
</dbReference>
<dbReference type="AlphaFoldDB" id="A0A7C8MGM5"/>
<gene>
    <name evidence="1" type="ORF">BDV95DRAFT_662497</name>
</gene>
<dbReference type="PANTHER" id="PTHR45632">
    <property type="entry name" value="LD33804P"/>
    <property type="match status" value="1"/>
</dbReference>